<evidence type="ECO:0000259" key="6">
    <source>
        <dbReference type="Pfam" id="PF03727"/>
    </source>
</evidence>
<proteinExistence type="inferred from homology"/>
<evidence type="ECO:0000256" key="5">
    <source>
        <dbReference type="RuleBase" id="RU362007"/>
    </source>
</evidence>
<keyword evidence="5" id="KW-0547">Nucleotide-binding</keyword>
<dbReference type="GO" id="GO:0001678">
    <property type="term" value="P:intracellular glucose homeostasis"/>
    <property type="evidence" value="ECO:0007669"/>
    <property type="project" value="InterPro"/>
</dbReference>
<dbReference type="InterPro" id="IPR001312">
    <property type="entry name" value="Hexokinase"/>
</dbReference>
<keyword evidence="5" id="KW-0418">Kinase</keyword>
<dbReference type="EC" id="2.7.1.-" evidence="5"/>
<dbReference type="EMBL" id="UYRT01006242">
    <property type="protein sequence ID" value="VDK40131.1"/>
    <property type="molecule type" value="Genomic_DNA"/>
</dbReference>
<dbReference type="Gene3D" id="3.30.420.40">
    <property type="match status" value="1"/>
</dbReference>
<dbReference type="Pfam" id="PF03727">
    <property type="entry name" value="Hexokinase_2"/>
    <property type="match status" value="1"/>
</dbReference>
<evidence type="ECO:0000256" key="2">
    <source>
        <dbReference type="ARBA" id="ARBA00005028"/>
    </source>
</evidence>
<comment type="catalytic activity">
    <reaction evidence="4">
        <text>a D-hexose + ATP = a D-hexose 6-phosphate + ADP + H(+)</text>
        <dbReference type="Rhea" id="RHEA:22740"/>
        <dbReference type="ChEBI" id="CHEBI:4194"/>
        <dbReference type="ChEBI" id="CHEBI:15378"/>
        <dbReference type="ChEBI" id="CHEBI:30616"/>
        <dbReference type="ChEBI" id="CHEBI:229467"/>
        <dbReference type="ChEBI" id="CHEBI:456216"/>
        <dbReference type="EC" id="2.7.1.1"/>
    </reaction>
    <physiologicalReaction direction="left-to-right" evidence="4">
        <dbReference type="Rhea" id="RHEA:22741"/>
    </physiologicalReaction>
</comment>
<comment type="pathway">
    <text evidence="2">Carbohydrate metabolism; hexose metabolism.</text>
</comment>
<keyword evidence="3 5" id="KW-0324">Glycolysis</keyword>
<evidence type="ECO:0000256" key="3">
    <source>
        <dbReference type="ARBA" id="ARBA00023152"/>
    </source>
</evidence>
<dbReference type="PANTHER" id="PTHR19443">
    <property type="entry name" value="HEXOKINASE"/>
    <property type="match status" value="1"/>
</dbReference>
<dbReference type="GO" id="GO:0005739">
    <property type="term" value="C:mitochondrion"/>
    <property type="evidence" value="ECO:0007669"/>
    <property type="project" value="TreeGrafter"/>
</dbReference>
<gene>
    <name evidence="7" type="ORF">GPUH_LOCUS3589</name>
</gene>
<dbReference type="GO" id="GO:0005829">
    <property type="term" value="C:cytosol"/>
    <property type="evidence" value="ECO:0007669"/>
    <property type="project" value="TreeGrafter"/>
</dbReference>
<evidence type="ECO:0000313" key="8">
    <source>
        <dbReference type="Proteomes" id="UP000271098"/>
    </source>
</evidence>
<dbReference type="SUPFAM" id="SSF53067">
    <property type="entry name" value="Actin-like ATPase domain"/>
    <property type="match status" value="2"/>
</dbReference>
<evidence type="ECO:0000313" key="7">
    <source>
        <dbReference type="EMBL" id="VDK40131.1"/>
    </source>
</evidence>
<dbReference type="GO" id="GO:0005536">
    <property type="term" value="F:D-glucose binding"/>
    <property type="evidence" value="ECO:0007669"/>
    <property type="project" value="InterPro"/>
</dbReference>
<evidence type="ECO:0000256" key="4">
    <source>
        <dbReference type="ARBA" id="ARBA00044613"/>
    </source>
</evidence>
<keyword evidence="8" id="KW-1185">Reference proteome</keyword>
<dbReference type="InterPro" id="IPR043129">
    <property type="entry name" value="ATPase_NBD"/>
</dbReference>
<accession>A0A183D4E7</accession>
<organism evidence="9">
    <name type="scientific">Gongylonema pulchrum</name>
    <dbReference type="NCBI Taxonomy" id="637853"/>
    <lineage>
        <taxon>Eukaryota</taxon>
        <taxon>Metazoa</taxon>
        <taxon>Ecdysozoa</taxon>
        <taxon>Nematoda</taxon>
        <taxon>Chromadorea</taxon>
        <taxon>Rhabditida</taxon>
        <taxon>Spirurina</taxon>
        <taxon>Spiruromorpha</taxon>
        <taxon>Spiruroidea</taxon>
        <taxon>Gongylonematidae</taxon>
        <taxon>Gongylonema</taxon>
    </lineage>
</organism>
<dbReference type="GO" id="GO:0008865">
    <property type="term" value="F:fructokinase activity"/>
    <property type="evidence" value="ECO:0007669"/>
    <property type="project" value="TreeGrafter"/>
</dbReference>
<evidence type="ECO:0000313" key="9">
    <source>
        <dbReference type="WBParaSite" id="GPUH_0000359501-mRNA-1"/>
    </source>
</evidence>
<comment type="pathway">
    <text evidence="1">Carbohydrate degradation; glycolysis; D-glyceraldehyde 3-phosphate and glycerone phosphate from D-glucose: step 1/4.</text>
</comment>
<dbReference type="Gene3D" id="3.40.367.20">
    <property type="match status" value="1"/>
</dbReference>
<keyword evidence="5" id="KW-0808">Transferase</keyword>
<dbReference type="Proteomes" id="UP000271098">
    <property type="component" value="Unassembled WGS sequence"/>
</dbReference>
<dbReference type="PROSITE" id="PS51748">
    <property type="entry name" value="HEXOKINASE_2"/>
    <property type="match status" value="1"/>
</dbReference>
<dbReference type="GO" id="GO:0005524">
    <property type="term" value="F:ATP binding"/>
    <property type="evidence" value="ECO:0007669"/>
    <property type="project" value="UniProtKB-UniRule"/>
</dbReference>
<dbReference type="OrthoDB" id="419537at2759"/>
<reference evidence="7 8" key="2">
    <citation type="submission" date="2018-11" db="EMBL/GenBank/DDBJ databases">
        <authorList>
            <consortium name="Pathogen Informatics"/>
        </authorList>
    </citation>
    <scope>NUCLEOTIDE SEQUENCE [LARGE SCALE GENOMIC DNA]</scope>
</reference>
<dbReference type="GO" id="GO:0006096">
    <property type="term" value="P:glycolytic process"/>
    <property type="evidence" value="ECO:0007669"/>
    <property type="project" value="UniProtKB-KW"/>
</dbReference>
<dbReference type="PANTHER" id="PTHR19443:SF16">
    <property type="entry name" value="HEXOKINASE TYPE 1-RELATED"/>
    <property type="match status" value="1"/>
</dbReference>
<reference evidence="9" key="1">
    <citation type="submission" date="2016-06" db="UniProtKB">
        <authorList>
            <consortium name="WormBaseParasite"/>
        </authorList>
    </citation>
    <scope>IDENTIFICATION</scope>
</reference>
<dbReference type="PRINTS" id="PR00475">
    <property type="entry name" value="HEXOKINASE"/>
</dbReference>
<dbReference type="GO" id="GO:0006006">
    <property type="term" value="P:glucose metabolic process"/>
    <property type="evidence" value="ECO:0007669"/>
    <property type="project" value="TreeGrafter"/>
</dbReference>
<dbReference type="GO" id="GO:0004340">
    <property type="term" value="F:glucokinase activity"/>
    <property type="evidence" value="ECO:0007669"/>
    <property type="project" value="TreeGrafter"/>
</dbReference>
<sequence>SIKWYLENISCNTRVQDIDVDVVALLNDTVGTLMACAFKENSCQMGVILGTGTNACYMEKLSNCPKFAKYGFDRDKYPKEMIINMEWGAFGDDGCLDCFRTKYDREVDEKSINPGLHLFEKMISGMYMGELVRLVLLELAKNKQKGLGDLRRALKILQEIGVDKMSDSDCVHVAYVCEVISRR</sequence>
<evidence type="ECO:0000256" key="1">
    <source>
        <dbReference type="ARBA" id="ARBA00004888"/>
    </source>
</evidence>
<dbReference type="InterPro" id="IPR022673">
    <property type="entry name" value="Hexokinase_C"/>
</dbReference>
<dbReference type="AlphaFoldDB" id="A0A183D4E7"/>
<feature type="domain" description="Hexokinase C-terminal" evidence="6">
    <location>
        <begin position="44"/>
        <end position="143"/>
    </location>
</feature>
<keyword evidence="5" id="KW-0067">ATP-binding</keyword>
<name>A0A183D4E7_9BILA</name>
<protein>
    <recommendedName>
        <fullName evidence="5">Phosphotransferase</fullName>
        <ecNumber evidence="5">2.7.1.-</ecNumber>
    </recommendedName>
</protein>
<comment type="similarity">
    <text evidence="5">Belongs to the hexokinase family.</text>
</comment>
<dbReference type="WBParaSite" id="GPUH_0000359501-mRNA-1">
    <property type="protein sequence ID" value="GPUH_0000359501-mRNA-1"/>
    <property type="gene ID" value="GPUH_0000359501"/>
</dbReference>